<proteinExistence type="predicted"/>
<protein>
    <submittedName>
        <fullName evidence="2">Uncharacterized protein</fullName>
    </submittedName>
</protein>
<dbReference type="Proteomes" id="UP001634007">
    <property type="component" value="Unassembled WGS sequence"/>
</dbReference>
<gene>
    <name evidence="2" type="ORF">ACJRO7_001040</name>
</gene>
<organism evidence="2 3">
    <name type="scientific">Eucalyptus globulus</name>
    <name type="common">Tasmanian blue gum</name>
    <dbReference type="NCBI Taxonomy" id="34317"/>
    <lineage>
        <taxon>Eukaryota</taxon>
        <taxon>Viridiplantae</taxon>
        <taxon>Streptophyta</taxon>
        <taxon>Embryophyta</taxon>
        <taxon>Tracheophyta</taxon>
        <taxon>Spermatophyta</taxon>
        <taxon>Magnoliopsida</taxon>
        <taxon>eudicotyledons</taxon>
        <taxon>Gunneridae</taxon>
        <taxon>Pentapetalae</taxon>
        <taxon>rosids</taxon>
        <taxon>malvids</taxon>
        <taxon>Myrtales</taxon>
        <taxon>Myrtaceae</taxon>
        <taxon>Myrtoideae</taxon>
        <taxon>Eucalypteae</taxon>
        <taxon>Eucalyptus</taxon>
    </lineage>
</organism>
<feature type="non-terminal residue" evidence="2">
    <location>
        <position position="55"/>
    </location>
</feature>
<reference evidence="2 3" key="1">
    <citation type="submission" date="2024-11" db="EMBL/GenBank/DDBJ databases">
        <title>Chromosome-level genome assembly of Eucalyptus globulus Labill. provides insights into its genome evolution.</title>
        <authorList>
            <person name="Li X."/>
        </authorList>
    </citation>
    <scope>NUCLEOTIDE SEQUENCE [LARGE SCALE GENOMIC DNA]</scope>
    <source>
        <strain evidence="2">CL2024</strain>
        <tissue evidence="2">Fresh tender leaves</tissue>
    </source>
</reference>
<feature type="region of interest" description="Disordered" evidence="1">
    <location>
        <begin position="20"/>
        <end position="40"/>
    </location>
</feature>
<evidence type="ECO:0000313" key="2">
    <source>
        <dbReference type="EMBL" id="KAL3753739.1"/>
    </source>
</evidence>
<comment type="caution">
    <text evidence="2">The sequence shown here is derived from an EMBL/GenBank/DDBJ whole genome shotgun (WGS) entry which is preliminary data.</text>
</comment>
<dbReference type="EMBL" id="JBJKBG010000001">
    <property type="protein sequence ID" value="KAL3753739.1"/>
    <property type="molecule type" value="Genomic_DNA"/>
</dbReference>
<keyword evidence="3" id="KW-1185">Reference proteome</keyword>
<dbReference type="AlphaFoldDB" id="A0ABD3LPN4"/>
<accession>A0ABD3LPN4</accession>
<evidence type="ECO:0000256" key="1">
    <source>
        <dbReference type="SAM" id="MobiDB-lite"/>
    </source>
</evidence>
<sequence length="55" mass="5883">MGGRGPVGCCHGAWRRGGGLPAMSWSRRKPTPVESGGPGDDGFQVWNLRFRVVDA</sequence>
<evidence type="ECO:0000313" key="3">
    <source>
        <dbReference type="Proteomes" id="UP001634007"/>
    </source>
</evidence>
<name>A0ABD3LPN4_EUCGL</name>